<dbReference type="AlphaFoldDB" id="A0A2T3FP04"/>
<evidence type="ECO:0000313" key="2">
    <source>
        <dbReference type="Proteomes" id="UP000241048"/>
    </source>
</evidence>
<organism evidence="1 2">
    <name type="scientific">Clostridium fessum</name>
    <dbReference type="NCBI Taxonomy" id="2126740"/>
    <lineage>
        <taxon>Bacteria</taxon>
        <taxon>Bacillati</taxon>
        <taxon>Bacillota</taxon>
        <taxon>Clostridia</taxon>
        <taxon>Eubacteriales</taxon>
        <taxon>Clostridiaceae</taxon>
        <taxon>Clostridium</taxon>
    </lineage>
</organism>
<reference evidence="1 2" key="1">
    <citation type="submission" date="2018-03" db="EMBL/GenBank/DDBJ databases">
        <title>Lachnoclostridium SNUG30386 gen.nov., sp.nov., isolated from human faeces.</title>
        <authorList>
            <person name="Seo B."/>
            <person name="Jeon K."/>
            <person name="Ko G."/>
        </authorList>
    </citation>
    <scope>NUCLEOTIDE SEQUENCE [LARGE SCALE GENOMIC DNA]</scope>
    <source>
        <strain evidence="1 2">SNUG30386</strain>
    </source>
</reference>
<accession>A0A2T3FP04</accession>
<dbReference type="Proteomes" id="UP000241048">
    <property type="component" value="Unassembled WGS sequence"/>
</dbReference>
<gene>
    <name evidence="1" type="ORF">C7U56_10845</name>
</gene>
<proteinExistence type="predicted"/>
<evidence type="ECO:0000313" key="1">
    <source>
        <dbReference type="EMBL" id="PST37027.1"/>
    </source>
</evidence>
<comment type="caution">
    <text evidence="1">The sequence shown here is derived from an EMBL/GenBank/DDBJ whole genome shotgun (WGS) entry which is preliminary data.</text>
</comment>
<dbReference type="EMBL" id="PYLO01000003">
    <property type="protein sequence ID" value="PST37027.1"/>
    <property type="molecule type" value="Genomic_DNA"/>
</dbReference>
<keyword evidence="2" id="KW-1185">Reference proteome</keyword>
<dbReference type="RefSeq" id="WP_107001218.1">
    <property type="nucleotide sequence ID" value="NZ_PYLO01000003.1"/>
</dbReference>
<sequence length="320" mass="35763">MNYGTSWIGFGENTEQLKIVRRDTDLMTLRREEGTIWGTYKFLRIRWEGYSVHGNRNEATQMVWDAILFDTGEICVSFDAIPTNSSYLADSSLVAGNGTISFTALTGKIISFKPKDESGNGFEYVDHAPVFLDPYNRRYLISDADSTLYTVEENALVKLKEIELTAALFEARGVQDIPDGKLLITLHDPTILYWHDSENLFPDMKVSYTGVPIPQVLYSESIDMSDSTILGIEKVTADCSDEVLFAVSFDDGASWWSCINAVWAKLSEEKSGMSKAALEAISVDSWAEKATTGQLKYRFIVSGADGYLKSITTDYLNTEE</sequence>
<protein>
    <submittedName>
        <fullName evidence="1">Uncharacterized protein</fullName>
    </submittedName>
</protein>
<name>A0A2T3FP04_9CLOT</name>